<protein>
    <submittedName>
        <fullName evidence="1">IS30 family transposase</fullName>
    </submittedName>
</protein>
<accession>A0ABS0VHI1</accession>
<feature type="non-terminal residue" evidence="1">
    <location>
        <position position="1"/>
    </location>
</feature>
<gene>
    <name evidence="1" type="ORF">YA0849_18385</name>
</gene>
<dbReference type="Proteomes" id="UP000614123">
    <property type="component" value="Unassembled WGS sequence"/>
</dbReference>
<dbReference type="EMBL" id="JAEILD010000091">
    <property type="protein sequence ID" value="MBI6650973.1"/>
    <property type="molecule type" value="Genomic_DNA"/>
</dbReference>
<evidence type="ECO:0000313" key="1">
    <source>
        <dbReference type="EMBL" id="MBI6650973.1"/>
    </source>
</evidence>
<organism evidence="1 2">
    <name type="scientific">Pseudomonas veronii</name>
    <dbReference type="NCBI Taxonomy" id="76761"/>
    <lineage>
        <taxon>Bacteria</taxon>
        <taxon>Pseudomonadati</taxon>
        <taxon>Pseudomonadota</taxon>
        <taxon>Gammaproteobacteria</taxon>
        <taxon>Pseudomonadales</taxon>
        <taxon>Pseudomonadaceae</taxon>
        <taxon>Pseudomonas</taxon>
    </lineage>
</organism>
<evidence type="ECO:0000313" key="2">
    <source>
        <dbReference type="Proteomes" id="UP000614123"/>
    </source>
</evidence>
<name>A0ABS0VHI1_PSEVE</name>
<reference evidence="1 2" key="1">
    <citation type="submission" date="2020-12" db="EMBL/GenBank/DDBJ databases">
        <title>Comparative genomic insights into the epidemiology and virulence of plant pathogenic Pseudomonads from Turkey.</title>
        <authorList>
            <person name="Dillon M."/>
            <person name="Ruiz-Bedoya T."/>
            <person name="Bendalovic-Torma C."/>
            <person name="Guttman K.M."/>
            <person name="Kwak H."/>
            <person name="Middleton M.A."/>
            <person name="Wang P.W."/>
            <person name="Horuz S."/>
            <person name="Aysan Y."/>
            <person name="Guttman D.S."/>
        </authorList>
    </citation>
    <scope>NUCLEOTIDE SEQUENCE [LARGE SCALE GENOMIC DNA]</scope>
    <source>
        <strain evidence="1 2">S4_EA_3a</strain>
    </source>
</reference>
<comment type="caution">
    <text evidence="1">The sequence shown here is derived from an EMBL/GenBank/DDBJ whole genome shotgun (WGS) entry which is preliminary data.</text>
</comment>
<proteinExistence type="predicted"/>
<keyword evidence="2" id="KW-1185">Reference proteome</keyword>
<sequence>NKPPRKRFDFNCPIEVMGEVMQEAMAMRHHAPASNQ</sequence>